<reference evidence="1 2" key="1">
    <citation type="submission" date="2015-01" db="EMBL/GenBank/DDBJ databases">
        <title>Evolution of Trichinella species and genotypes.</title>
        <authorList>
            <person name="Korhonen P.K."/>
            <person name="Edoardo P."/>
            <person name="Giuseppe L.R."/>
            <person name="Gasser R.B."/>
        </authorList>
    </citation>
    <scope>NUCLEOTIDE SEQUENCE [LARGE SCALE GENOMIC DNA]</scope>
    <source>
        <strain evidence="1">ISS1980</strain>
    </source>
</reference>
<sequence length="173" mass="19988">MHYLLIISRNQSIHTVGRDCSSREPPMSAKVSLSYSSIVEIAIQWHRCFALNTNVRIRKVAASSGVASFYNFFKVIITFGSAKFTHLGKEEFKFEQFHQISLNIKKRNKTEFVCSDYKTKNLKFSTSGFFDNFSTYQRLTGSSKQTKQKFTTVGVDQLMQKQLLISKWHQGDY</sequence>
<comment type="caution">
    <text evidence="1">The sequence shown here is derived from an EMBL/GenBank/DDBJ whole genome shotgun (WGS) entry which is preliminary data.</text>
</comment>
<organism evidence="1 2">
    <name type="scientific">Trichinella papuae</name>
    <dbReference type="NCBI Taxonomy" id="268474"/>
    <lineage>
        <taxon>Eukaryota</taxon>
        <taxon>Metazoa</taxon>
        <taxon>Ecdysozoa</taxon>
        <taxon>Nematoda</taxon>
        <taxon>Enoplea</taxon>
        <taxon>Dorylaimia</taxon>
        <taxon>Trichinellida</taxon>
        <taxon>Trichinellidae</taxon>
        <taxon>Trichinella</taxon>
    </lineage>
</organism>
<evidence type="ECO:0000313" key="2">
    <source>
        <dbReference type="Proteomes" id="UP000054843"/>
    </source>
</evidence>
<dbReference type="EMBL" id="JYDO01000098">
    <property type="protein sequence ID" value="KRZ71337.1"/>
    <property type="molecule type" value="Genomic_DNA"/>
</dbReference>
<dbReference type="Proteomes" id="UP000054843">
    <property type="component" value="Unassembled WGS sequence"/>
</dbReference>
<evidence type="ECO:0000313" key="1">
    <source>
        <dbReference type="EMBL" id="KRZ71337.1"/>
    </source>
</evidence>
<proteinExistence type="predicted"/>
<name>A0A0V1MHS5_9BILA</name>
<dbReference type="AlphaFoldDB" id="A0A0V1MHS5"/>
<gene>
    <name evidence="1" type="ORF">T10_8443</name>
</gene>
<keyword evidence="2" id="KW-1185">Reference proteome</keyword>
<accession>A0A0V1MHS5</accession>
<protein>
    <submittedName>
        <fullName evidence="1">Uncharacterized protein</fullName>
    </submittedName>
</protein>